<dbReference type="SUPFAM" id="SSF47473">
    <property type="entry name" value="EF-hand"/>
    <property type="match status" value="1"/>
</dbReference>
<dbReference type="InterPro" id="IPR011992">
    <property type="entry name" value="EF-hand-dom_pair"/>
</dbReference>
<evidence type="ECO:0000313" key="3">
    <source>
        <dbReference type="Proteomes" id="UP000030708"/>
    </source>
</evidence>
<sequence>MLTYDSMYSAIQSVSAAGSVTCSSDLAGTAAGIATGIFYPCGIAALENYLNNYYNISVIQNNTKKTTIKSRLLAQTQNHNPHYHNDPELKEIIDKLNQEAIKKYQKTHEPYEQLQELAEKNRKKTIGGNDAQPLSTIEKELLETYKEMFGNESDMLNSGMSPNIDVKSSTCECTDINNIKLGKTKGRDKLLCECDLYIPNYDNDPQMKKIMENFDRQTSQRFHEYDDRMKTTRQKCKDKCDKEIQKIILKYKLEKQMKQELTTLETKITTDDIPTCVCEKSIADKVEKGCLRCAGVLGGGVAPSIGLLGGIGEAAISVLKPLALDAAKDAAVTEATALATKAGIEAVKLKIQGLMNSFTSQACVDLTKIVTPSTFDNGTALVETAEKLIGNLCVIDNGGRNSFYTTAILYDGPLNIKGFAKAGRSAFETTFAFQKGTLETAKVGAVEATYGGYHISIIASIVAIVVIVLIMVIIYLILRYRRKKKMKKKFQYIKLLEE</sequence>
<dbReference type="AlphaFoldDB" id="A0A024VYR6"/>
<dbReference type="Proteomes" id="UP000030708">
    <property type="component" value="Unassembled WGS sequence"/>
</dbReference>
<proteinExistence type="predicted"/>
<dbReference type="NCBIfam" id="TIGR01478">
    <property type="entry name" value="STEVOR"/>
    <property type="match status" value="1"/>
</dbReference>
<dbReference type="NCBIfam" id="TIGR01477">
    <property type="entry name" value="RIFIN"/>
    <property type="match status" value="1"/>
</dbReference>
<name>A0A024VYR6_PLAFA</name>
<keyword evidence="1" id="KW-0472">Membrane</keyword>
<feature type="transmembrane region" description="Helical" evidence="1">
    <location>
        <begin position="457"/>
        <end position="478"/>
    </location>
</feature>
<protein>
    <recommendedName>
        <fullName evidence="4">Surface antigen</fullName>
    </recommendedName>
</protein>
<evidence type="ECO:0000313" key="2">
    <source>
        <dbReference type="EMBL" id="ETW33061.1"/>
    </source>
</evidence>
<dbReference type="Pfam" id="PF02009">
    <property type="entry name" value="RIFIN"/>
    <property type="match status" value="1"/>
</dbReference>
<reference evidence="2 3" key="2">
    <citation type="submission" date="2013-02" db="EMBL/GenBank/DDBJ databases">
        <title>The Genome Sequence of Plasmodium falciparum Tanzania (2000708).</title>
        <authorList>
            <consortium name="The Broad Institute Genome Sequencing Platform"/>
            <consortium name="The Broad Institute Genome Sequencing Center for Infectious Disease"/>
            <person name="Neafsey D."/>
            <person name="Cheeseman I."/>
            <person name="Volkman S."/>
            <person name="Adams J."/>
            <person name="Walker B."/>
            <person name="Young S.K."/>
            <person name="Zeng Q."/>
            <person name="Gargeya S."/>
            <person name="Fitzgerald M."/>
            <person name="Haas B."/>
            <person name="Abouelleil A."/>
            <person name="Alvarado L."/>
            <person name="Arachchi H.M."/>
            <person name="Berlin A.M."/>
            <person name="Chapman S.B."/>
            <person name="Dewar J."/>
            <person name="Goldberg J."/>
            <person name="Griggs A."/>
            <person name="Gujja S."/>
            <person name="Hansen M."/>
            <person name="Howarth C."/>
            <person name="Imamovic A."/>
            <person name="Larimer J."/>
            <person name="McCowan C."/>
            <person name="Murphy C."/>
            <person name="Neiman D."/>
            <person name="Pearson M."/>
            <person name="Priest M."/>
            <person name="Roberts A."/>
            <person name="Saif S."/>
            <person name="Shea T."/>
            <person name="Sisk P."/>
            <person name="Sykes S."/>
            <person name="Wortman J."/>
            <person name="Nusbaum C."/>
            <person name="Birren B."/>
        </authorList>
    </citation>
    <scope>NUCLEOTIDE SEQUENCE [LARGE SCALE GENOMIC DNA]</scope>
    <source>
        <strain evidence="3">Tanzania (2000708)</strain>
    </source>
</reference>
<accession>A0A024VYR6</accession>
<organism evidence="2 3">
    <name type="scientific">Plasmodium falciparum Tanzania</name>
    <name type="common">2000708</name>
    <dbReference type="NCBI Taxonomy" id="1036725"/>
    <lineage>
        <taxon>Eukaryota</taxon>
        <taxon>Sar</taxon>
        <taxon>Alveolata</taxon>
        <taxon>Apicomplexa</taxon>
        <taxon>Aconoidasida</taxon>
        <taxon>Haemosporida</taxon>
        <taxon>Plasmodiidae</taxon>
        <taxon>Plasmodium</taxon>
        <taxon>Plasmodium (Laverania)</taxon>
    </lineage>
</organism>
<reference evidence="2 3" key="1">
    <citation type="submission" date="2013-02" db="EMBL/GenBank/DDBJ databases">
        <title>The Genome Annotation of Plasmodium falciparum Tanzania (2000708).</title>
        <authorList>
            <consortium name="The Broad Institute Genome Sequencing Platform"/>
            <consortium name="The Broad Institute Genome Sequencing Center for Infectious Disease"/>
            <person name="Neafsey D."/>
            <person name="Hoffman S."/>
            <person name="Volkman S."/>
            <person name="Rosenthal P."/>
            <person name="Walker B."/>
            <person name="Young S.K."/>
            <person name="Zeng Q."/>
            <person name="Gargeya S."/>
            <person name="Fitzgerald M."/>
            <person name="Haas B."/>
            <person name="Abouelleil A."/>
            <person name="Allen A.W."/>
            <person name="Alvarado L."/>
            <person name="Arachchi H.M."/>
            <person name="Berlin A.M."/>
            <person name="Chapman S.B."/>
            <person name="Gainer-Dewar J."/>
            <person name="Goldberg J."/>
            <person name="Griggs A."/>
            <person name="Gujja S."/>
            <person name="Hansen M."/>
            <person name="Howarth C."/>
            <person name="Imamovic A."/>
            <person name="Ireland A."/>
            <person name="Larimer J."/>
            <person name="McCowan C."/>
            <person name="Murphy C."/>
            <person name="Pearson M."/>
            <person name="Poon T.W."/>
            <person name="Priest M."/>
            <person name="Roberts A."/>
            <person name="Saif S."/>
            <person name="Shea T."/>
            <person name="Sisk P."/>
            <person name="Sykes S."/>
            <person name="Wortman J."/>
            <person name="Nusbaum C."/>
            <person name="Birren B."/>
        </authorList>
    </citation>
    <scope>NUCLEOTIDE SEQUENCE [LARGE SCALE GENOMIC DNA]</scope>
    <source>
        <strain evidence="3">Tanzania (2000708)</strain>
    </source>
</reference>
<keyword evidence="1" id="KW-1133">Transmembrane helix</keyword>
<evidence type="ECO:0000256" key="1">
    <source>
        <dbReference type="SAM" id="Phobius"/>
    </source>
</evidence>
<gene>
    <name evidence="2" type="ORF">PFTANZ_06216</name>
</gene>
<dbReference type="InterPro" id="IPR006373">
    <property type="entry name" value="VSA_Rifin"/>
</dbReference>
<dbReference type="EMBL" id="KI926909">
    <property type="protein sequence ID" value="ETW33061.1"/>
    <property type="molecule type" value="Genomic_DNA"/>
</dbReference>
<keyword evidence="1" id="KW-0812">Transmembrane</keyword>
<dbReference type="InterPro" id="IPR006374">
    <property type="entry name" value="VSA_Stevor"/>
</dbReference>
<evidence type="ECO:0008006" key="4">
    <source>
        <dbReference type="Google" id="ProtNLM"/>
    </source>
</evidence>